<name>A0A6S6TYP0_9BACT</name>
<protein>
    <submittedName>
        <fullName evidence="1">Uncharacterized protein</fullName>
    </submittedName>
</protein>
<evidence type="ECO:0000313" key="1">
    <source>
        <dbReference type="EMBL" id="CAA6819639.1"/>
    </source>
</evidence>
<sequence>MKHIKAIKSIYKNAQSLLTQIFHHVIIHHISKENNMVNSYSSNSIEKVTFNIPTELKEQVMALKDELEVSLSSIYNEAIANYVKQKELDKWQKGVSLALQDKEYMALSKKLGQDNGDLYEY</sequence>
<gene>
    <name evidence="1" type="ORF">HELGO_WM25892</name>
</gene>
<accession>A0A6S6TYP0</accession>
<proteinExistence type="predicted"/>
<dbReference type="AlphaFoldDB" id="A0A6S6TYP0"/>
<dbReference type="EMBL" id="CACVAX010000055">
    <property type="protein sequence ID" value="CAA6819639.1"/>
    <property type="molecule type" value="Genomic_DNA"/>
</dbReference>
<organism evidence="1">
    <name type="scientific">uncultured Sulfurovum sp</name>
    <dbReference type="NCBI Taxonomy" id="269237"/>
    <lineage>
        <taxon>Bacteria</taxon>
        <taxon>Pseudomonadati</taxon>
        <taxon>Campylobacterota</taxon>
        <taxon>Epsilonproteobacteria</taxon>
        <taxon>Campylobacterales</taxon>
        <taxon>Sulfurovaceae</taxon>
        <taxon>Sulfurovum</taxon>
        <taxon>environmental samples</taxon>
    </lineage>
</organism>
<reference evidence="1" key="1">
    <citation type="submission" date="2020-01" db="EMBL/GenBank/DDBJ databases">
        <authorList>
            <person name="Meier V. D."/>
            <person name="Meier V D."/>
        </authorList>
    </citation>
    <scope>NUCLEOTIDE SEQUENCE</scope>
    <source>
        <strain evidence="1">HLG_WM_MAG_04</strain>
    </source>
</reference>